<feature type="region of interest" description="Disordered" evidence="1">
    <location>
        <begin position="115"/>
        <end position="136"/>
    </location>
</feature>
<reference evidence="2" key="4">
    <citation type="journal article" date="2000" name="Mol. Gen. Genet.">
        <title>Cloning and analysis of the replication origin and the telomeres of the large linear plasmid pSLA2-L in Streptomyces rochei.</title>
        <authorList>
            <person name="Hiratsu K."/>
            <person name="Mochizuki S."/>
            <person name="Kinashi H."/>
        </authorList>
    </citation>
    <scope>NUCLEOTIDE SEQUENCE</scope>
    <source>
        <strain evidence="2">7434AN4</strain>
        <plasmid evidence="2">pSLA2-L</plasmid>
    </source>
</reference>
<evidence type="ECO:0000256" key="1">
    <source>
        <dbReference type="SAM" id="MobiDB-lite"/>
    </source>
</evidence>
<accession>Q83WX3</accession>
<organism evidence="2">
    <name type="scientific">Streptomyces rochei</name>
    <name type="common">Streptomyces parvullus</name>
    <dbReference type="NCBI Taxonomy" id="1928"/>
    <lineage>
        <taxon>Bacteria</taxon>
        <taxon>Bacillati</taxon>
        <taxon>Actinomycetota</taxon>
        <taxon>Actinomycetes</taxon>
        <taxon>Kitasatosporales</taxon>
        <taxon>Streptomycetaceae</taxon>
        <taxon>Streptomyces</taxon>
        <taxon>Streptomyces rochei group</taxon>
    </lineage>
</organism>
<keyword evidence="2" id="KW-0614">Plasmid</keyword>
<evidence type="ECO:0000313" key="3">
    <source>
        <dbReference type="EMBL" id="BAK19908.1"/>
    </source>
</evidence>
<reference evidence="2" key="3">
    <citation type="journal article" date="2000" name="Gene">
        <title>Identification of two polyketide synthase gene clusters on the linear plasmid pSLA2-L in Streptomyces rochei.</title>
        <authorList>
            <person name="Suwa M."/>
            <person name="Sugino H."/>
            <person name="Sasaoka A."/>
            <person name="Mori E."/>
            <person name="Fujii S."/>
            <person name="Shinkawa H."/>
            <person name="Nimi O."/>
            <person name="Kinashi H."/>
        </authorList>
    </citation>
    <scope>NUCLEOTIDE SEQUENCE</scope>
    <source>
        <strain evidence="2">7434AN4</strain>
        <plasmid evidence="2">pSLA2-L</plasmid>
    </source>
</reference>
<evidence type="ECO:0000313" key="2">
    <source>
        <dbReference type="EMBL" id="BAC76592.2"/>
    </source>
</evidence>
<sequence length="188" mass="21335">MLIPLAKARTRSARTRGSVFVASMTLVLCRHGDQPHPPLLLVFNRIGPRNPGAVIAQLAELTERHWKGTAYDSGFHMYDGKLPAEPQIRPRTAGRLTGRERSERKARGRLLCQRTPGVRAPRPGRPRPVCPHGPGGYDSRDFRGMPLCRSSEEIRRCRPREWQGGKRRRRLRERAVCNRCCGPGRMRS</sequence>
<reference evidence="3" key="6">
    <citation type="journal article" date="2011" name="Biosci. Biotechnol. Biochem.">
        <title>pSLA2-M of Streptomyces rochei is a composite linear plasmid characterized by self-defense genes and homology with pSLA2-L.</title>
        <authorList>
            <person name="Yang Y."/>
            <person name="Kurokawa T."/>
            <person name="Takahama Y."/>
            <person name="Nindita Y."/>
            <person name="Mochizuki S."/>
            <person name="Arakawa K."/>
            <person name="Endo S."/>
            <person name="Kinashi H."/>
        </authorList>
    </citation>
    <scope>NUCLEOTIDE SEQUENCE</scope>
    <source>
        <strain evidence="3">7434AN4</strain>
        <plasmid evidence="3">pSLA2-M</plasmid>
    </source>
</reference>
<dbReference type="AlphaFoldDB" id="Q83WX3"/>
<reference evidence="2" key="5">
    <citation type="journal article" date="2003" name="Mol. Microbiol.">
        <title>The large linear plasmid pSLA2-L of Streptomyces rochei has an unusually condensed gene organization for secondary metabolism.</title>
        <authorList>
            <person name="Mochizuki S."/>
            <person name="Hiratsu K."/>
            <person name="Suwa M."/>
            <person name="Ishii T."/>
            <person name="Sugino F."/>
            <person name="Yamada K."/>
            <person name="Kinashi H."/>
        </authorList>
    </citation>
    <scope>NUCLEOTIDE SEQUENCE</scope>
    <source>
        <strain evidence="2">7434AN4</strain>
        <plasmid evidence="2">pSLA2-L</plasmid>
    </source>
</reference>
<proteinExistence type="predicted"/>
<name>Q83WX3_STRRO</name>
<dbReference type="EMBL" id="AB597522">
    <property type="protein sequence ID" value="BAK19908.1"/>
    <property type="molecule type" value="Genomic_DNA"/>
</dbReference>
<dbReference type="EMBL" id="AB088224">
    <property type="protein sequence ID" value="BAC76592.2"/>
    <property type="molecule type" value="Genomic_DNA"/>
</dbReference>
<geneLocation type="plasmid" evidence="3">
    <name>pSLA2-M</name>
</geneLocation>
<gene>
    <name evidence="3" type="primary">pSLA2-M.114</name>
</gene>
<protein>
    <submittedName>
        <fullName evidence="2">Uncharacterized protein</fullName>
    </submittedName>
</protein>
<reference evidence="3" key="1">
    <citation type="journal article" date="1994" name="J. Antibiot.">
        <title>Isolation and characterization of linear plasmids from lankacidin-producing Streptomyces species.</title>
        <authorList>
            <person name="Kinashi H."/>
            <person name="Mori E."/>
            <person name="Hatani A."/>
            <person name="Nimi O."/>
        </authorList>
    </citation>
    <scope>NUCLEOTIDE SEQUENCE</scope>
    <source>
        <strain evidence="3">7434AN4</strain>
        <plasmid evidence="3">pSLA2-M</plasmid>
    </source>
</reference>
<reference evidence="2" key="2">
    <citation type="journal article" date="1998" name="Biosci. Biotechnol. Biochem.">
        <title>Physical mapping of the linear plasmid pSLA2-L and localization of the eryAI and actI homologs.</title>
        <authorList>
            <person name="Kinashi H."/>
            <person name="Fujii S."/>
            <person name="Hatani A."/>
            <person name="Kurokawa T."/>
            <person name="Shinkawa H."/>
        </authorList>
    </citation>
    <scope>NUCLEOTIDE SEQUENCE</scope>
    <source>
        <strain evidence="2">7434AN4</strain>
        <plasmid evidence="2">pSLA2-L</plasmid>
    </source>
</reference>
<geneLocation type="plasmid" evidence="2">
    <name>pSLA2-L</name>
</geneLocation>